<keyword evidence="7" id="KW-0456">Lyase</keyword>
<dbReference type="SUPFAM" id="SSF143081">
    <property type="entry name" value="BB1717-like"/>
    <property type="match status" value="1"/>
</dbReference>
<keyword evidence="6" id="KW-0238">DNA-binding</keyword>
<proteinExistence type="inferred from homology"/>
<dbReference type="GeneID" id="300581599"/>
<evidence type="ECO:0000313" key="10">
    <source>
        <dbReference type="Proteomes" id="UP001642720"/>
    </source>
</evidence>
<dbReference type="EMBL" id="PPTA01000023">
    <property type="protein sequence ID" value="TFA98120.1"/>
    <property type="molecule type" value="Genomic_DNA"/>
</dbReference>
<evidence type="ECO:0000256" key="4">
    <source>
        <dbReference type="ARBA" id="ARBA00022801"/>
    </source>
</evidence>
<sequence>MCGRYSLALLQPPSLVRQMLEDDGIQITDAPDDQGPEAPYQTYNFSPGSNGIVCVADTLDHGAGPGCNRSQSPEKESSVNETAGTEELGVGAAKYRLQTMKWGIMPSWSRKKGSSVPKAINCRDDSLRSHGGMWQGMKDRKRCVVVAQGFFEWLHVSTKEKVPHFVKRRDGRLMCFAGLWDSIGSEATGDQTYTYAIITTNSNQQLRFLHHRMPVILDADSKDFRKWLHPPRRRWANDLQSLLKPYEGDLDIYPVSKDVGKVGRSSPSFIRPLNDKGKEHDIARFFKNNPETPDTEKEKPEVAGKVEKYESKDNQPVGQADARPKLSKGADVHKKHKIPGDYNPPTKRSRIKPGPAGVQKITDFFG</sequence>
<accession>A0ABY2GR85</accession>
<evidence type="ECO:0000313" key="9">
    <source>
        <dbReference type="EMBL" id="TFA98120.1"/>
    </source>
</evidence>
<dbReference type="Pfam" id="PF02586">
    <property type="entry name" value="SRAP"/>
    <property type="match status" value="1"/>
</dbReference>
<evidence type="ECO:0000256" key="7">
    <source>
        <dbReference type="ARBA" id="ARBA00023239"/>
    </source>
</evidence>
<organism evidence="9 10">
    <name type="scientific">Trichoderma ghanense</name>
    <dbReference type="NCBI Taxonomy" id="65468"/>
    <lineage>
        <taxon>Eukaryota</taxon>
        <taxon>Fungi</taxon>
        <taxon>Dikarya</taxon>
        <taxon>Ascomycota</taxon>
        <taxon>Pezizomycotina</taxon>
        <taxon>Sordariomycetes</taxon>
        <taxon>Hypocreomycetidae</taxon>
        <taxon>Hypocreales</taxon>
        <taxon>Hypocreaceae</taxon>
        <taxon>Trichoderma</taxon>
    </lineage>
</organism>
<gene>
    <name evidence="9" type="ORF">CCMA1212_010094</name>
</gene>
<feature type="compositionally biased region" description="Basic and acidic residues" evidence="8">
    <location>
        <begin position="294"/>
        <end position="313"/>
    </location>
</feature>
<keyword evidence="10" id="KW-1185">Reference proteome</keyword>
<evidence type="ECO:0000256" key="2">
    <source>
        <dbReference type="ARBA" id="ARBA00022670"/>
    </source>
</evidence>
<dbReference type="PANTHER" id="PTHR13604">
    <property type="entry name" value="DC12-RELATED"/>
    <property type="match status" value="1"/>
</dbReference>
<dbReference type="RefSeq" id="XP_073554322.1">
    <property type="nucleotide sequence ID" value="XM_073707149.1"/>
</dbReference>
<keyword evidence="5" id="KW-0190">Covalent protein-DNA linkage</keyword>
<feature type="region of interest" description="Disordered" evidence="8">
    <location>
        <begin position="64"/>
        <end position="85"/>
    </location>
</feature>
<dbReference type="InterPro" id="IPR003738">
    <property type="entry name" value="SRAP"/>
</dbReference>
<dbReference type="Proteomes" id="UP001642720">
    <property type="component" value="Unassembled WGS sequence"/>
</dbReference>
<evidence type="ECO:0000256" key="1">
    <source>
        <dbReference type="ARBA" id="ARBA00008136"/>
    </source>
</evidence>
<evidence type="ECO:0000256" key="6">
    <source>
        <dbReference type="ARBA" id="ARBA00023125"/>
    </source>
</evidence>
<feature type="region of interest" description="Disordered" evidence="8">
    <location>
        <begin position="287"/>
        <end position="366"/>
    </location>
</feature>
<dbReference type="InterPro" id="IPR036590">
    <property type="entry name" value="SRAP-like"/>
</dbReference>
<comment type="caution">
    <text evidence="9">The sequence shown here is derived from an EMBL/GenBank/DDBJ whole genome shotgun (WGS) entry which is preliminary data.</text>
</comment>
<dbReference type="PANTHER" id="PTHR13604:SF0">
    <property type="entry name" value="ABASIC SITE PROCESSING PROTEIN HMCES"/>
    <property type="match status" value="1"/>
</dbReference>
<evidence type="ECO:0000256" key="3">
    <source>
        <dbReference type="ARBA" id="ARBA00022763"/>
    </source>
</evidence>
<comment type="similarity">
    <text evidence="1">Belongs to the SOS response-associated peptidase family.</text>
</comment>
<protein>
    <submittedName>
        <fullName evidence="9">Peptidase</fullName>
    </submittedName>
</protein>
<keyword evidence="2" id="KW-0645">Protease</keyword>
<reference evidence="9 10" key="1">
    <citation type="submission" date="2018-01" db="EMBL/GenBank/DDBJ databases">
        <title>Genome characterization of the sugarcane-associated fungus Trichoderma ghanense CCMA-1212 and their application in lignocelulose bioconversion.</title>
        <authorList>
            <person name="Steindorff A.S."/>
            <person name="Mendes T.D."/>
            <person name="Vilela E.S.D."/>
            <person name="Rodrigues D.S."/>
            <person name="Formighieri E.F."/>
            <person name="Melo I.S."/>
            <person name="Favaro L.C.L."/>
        </authorList>
    </citation>
    <scope>NUCLEOTIDE SEQUENCE [LARGE SCALE GENOMIC DNA]</scope>
    <source>
        <strain evidence="9 10">CCMA-1212</strain>
    </source>
</reference>
<feature type="compositionally biased region" description="Basic and acidic residues" evidence="8">
    <location>
        <begin position="322"/>
        <end position="332"/>
    </location>
</feature>
<evidence type="ECO:0000256" key="8">
    <source>
        <dbReference type="SAM" id="MobiDB-lite"/>
    </source>
</evidence>
<dbReference type="Gene3D" id="3.90.1680.10">
    <property type="entry name" value="SOS response associated peptidase-like"/>
    <property type="match status" value="1"/>
</dbReference>
<keyword evidence="3" id="KW-0227">DNA damage</keyword>
<evidence type="ECO:0000256" key="5">
    <source>
        <dbReference type="ARBA" id="ARBA00023124"/>
    </source>
</evidence>
<name>A0ABY2GR85_9HYPO</name>
<keyword evidence="4" id="KW-0378">Hydrolase</keyword>